<evidence type="ECO:0000313" key="4">
    <source>
        <dbReference type="EMBL" id="GIL38379.1"/>
    </source>
</evidence>
<dbReference type="GO" id="GO:0005506">
    <property type="term" value="F:iron ion binding"/>
    <property type="evidence" value="ECO:0007669"/>
    <property type="project" value="TreeGrafter"/>
</dbReference>
<organism evidence="4 5">
    <name type="scientific">Roseiterribacter gracilis</name>
    <dbReference type="NCBI Taxonomy" id="2812848"/>
    <lineage>
        <taxon>Bacteria</taxon>
        <taxon>Pseudomonadati</taxon>
        <taxon>Pseudomonadota</taxon>
        <taxon>Alphaproteobacteria</taxon>
        <taxon>Rhodospirillales</taxon>
        <taxon>Roseiterribacteraceae</taxon>
        <taxon>Roseiterribacter</taxon>
    </lineage>
</organism>
<dbReference type="Proteomes" id="UP000681075">
    <property type="component" value="Unassembled WGS sequence"/>
</dbReference>
<evidence type="ECO:0000256" key="2">
    <source>
        <dbReference type="ARBA" id="ARBA00023004"/>
    </source>
</evidence>
<dbReference type="NCBIfam" id="TIGR00049">
    <property type="entry name" value="iron-sulfur cluster assembly accessory protein"/>
    <property type="match status" value="1"/>
</dbReference>
<protein>
    <submittedName>
        <fullName evidence="4">Heme biosynthesis protein HemY</fullName>
    </submittedName>
</protein>
<dbReference type="FunFam" id="2.60.300.12:FF:000006">
    <property type="entry name" value="Iron-sulfur cluster assembly 2 mitochondrial"/>
    <property type="match status" value="1"/>
</dbReference>
<dbReference type="EMBL" id="BOPV01000001">
    <property type="protein sequence ID" value="GIL38379.1"/>
    <property type="molecule type" value="Genomic_DNA"/>
</dbReference>
<dbReference type="PROSITE" id="PS01152">
    <property type="entry name" value="HESB"/>
    <property type="match status" value="1"/>
</dbReference>
<feature type="domain" description="Core" evidence="3">
    <location>
        <begin position="8"/>
        <end position="109"/>
    </location>
</feature>
<proteinExistence type="predicted"/>
<dbReference type="Gene3D" id="2.60.300.12">
    <property type="entry name" value="HesB-like domain"/>
    <property type="match status" value="1"/>
</dbReference>
<dbReference type="InterPro" id="IPR035903">
    <property type="entry name" value="HesB-like_dom_sf"/>
</dbReference>
<dbReference type="RefSeq" id="WP_420241366.1">
    <property type="nucleotide sequence ID" value="NZ_BOPV01000001.1"/>
</dbReference>
<dbReference type="GO" id="GO:0051537">
    <property type="term" value="F:2 iron, 2 sulfur cluster binding"/>
    <property type="evidence" value="ECO:0007669"/>
    <property type="project" value="TreeGrafter"/>
</dbReference>
<dbReference type="SUPFAM" id="SSF89360">
    <property type="entry name" value="HesB-like domain"/>
    <property type="match status" value="1"/>
</dbReference>
<keyword evidence="2" id="KW-0408">Iron</keyword>
<dbReference type="GO" id="GO:0051539">
    <property type="term" value="F:4 iron, 4 sulfur cluster binding"/>
    <property type="evidence" value="ECO:0007669"/>
    <property type="project" value="TreeGrafter"/>
</dbReference>
<dbReference type="PANTHER" id="PTHR43011">
    <property type="entry name" value="IRON-SULFUR CLUSTER ASSEMBLY 2 HOMOLOG, MITOCHONDRIAL"/>
    <property type="match status" value="1"/>
</dbReference>
<accession>A0A8S8X9U6</accession>
<dbReference type="PANTHER" id="PTHR43011:SF1">
    <property type="entry name" value="IRON-SULFUR CLUSTER ASSEMBLY 2 HOMOLOG, MITOCHONDRIAL"/>
    <property type="match status" value="1"/>
</dbReference>
<dbReference type="GO" id="GO:0016226">
    <property type="term" value="P:iron-sulfur cluster assembly"/>
    <property type="evidence" value="ECO:0007669"/>
    <property type="project" value="InterPro"/>
</dbReference>
<dbReference type="GO" id="GO:1990229">
    <property type="term" value="C:iron-sulfur cluster assembly complex"/>
    <property type="evidence" value="ECO:0007669"/>
    <property type="project" value="UniProtKB-ARBA"/>
</dbReference>
<evidence type="ECO:0000259" key="3">
    <source>
        <dbReference type="Pfam" id="PF01521"/>
    </source>
</evidence>
<dbReference type="InterPro" id="IPR017870">
    <property type="entry name" value="FeS_cluster_insertion_CS"/>
</dbReference>
<evidence type="ECO:0000313" key="5">
    <source>
        <dbReference type="Proteomes" id="UP000681075"/>
    </source>
</evidence>
<evidence type="ECO:0000256" key="1">
    <source>
        <dbReference type="ARBA" id="ARBA00022723"/>
    </source>
</evidence>
<comment type="caution">
    <text evidence="4">The sequence shown here is derived from an EMBL/GenBank/DDBJ whole genome shotgun (WGS) entry which is preliminary data.</text>
</comment>
<gene>
    <name evidence="4" type="ORF">TMPK1_06160</name>
</gene>
<keyword evidence="1" id="KW-0479">Metal-binding</keyword>
<keyword evidence="5" id="KW-1185">Reference proteome</keyword>
<sequence length="115" mass="12217">MESVLAHDLTLSPAAARRVAQLAELEGKPGLMLRITVSGGGCQGFQYAFSFDDQTASDDRVFERDGSKLVTDETSLDLLAGAEIDFVEDLMGAYFQVKNPNATSSCGCGTSFAVN</sequence>
<dbReference type="Pfam" id="PF01521">
    <property type="entry name" value="Fe-S_biosyn"/>
    <property type="match status" value="1"/>
</dbReference>
<reference evidence="4" key="1">
    <citation type="submission" date="2021-02" db="EMBL/GenBank/DDBJ databases">
        <title>Genome sequence of Rhodospirillales sp. strain TMPK1 isolated from soil.</title>
        <authorList>
            <person name="Nakai R."/>
            <person name="Kusada H."/>
            <person name="Tamaki H."/>
        </authorList>
    </citation>
    <scope>NUCLEOTIDE SEQUENCE</scope>
    <source>
        <strain evidence="4">TMPK1</strain>
    </source>
</reference>
<dbReference type="NCBIfam" id="NF010147">
    <property type="entry name" value="PRK13623.1"/>
    <property type="match status" value="1"/>
</dbReference>
<dbReference type="InterPro" id="IPR016092">
    <property type="entry name" value="ATAP"/>
</dbReference>
<dbReference type="InterPro" id="IPR000361">
    <property type="entry name" value="ATAP_core_dom"/>
</dbReference>
<name>A0A8S8X9U6_9PROT</name>
<dbReference type="AlphaFoldDB" id="A0A8S8X9U6"/>